<sequence length="171" mass="19047">MFKITNKDKLIYRLEADNKKRIKAFLKTLSPDGFFFTIPQNKLSKAGIADTLGIYNGVLFAIEVKSLEGKPTALQKVFLRAIVRAGGIAGIARCVADVKILLSLSCIINGIYEGHRHNSALILSSIFKKFMSSEQILATLVRWNKRNTPELPESELEKIIAAIIISDKLTR</sequence>
<evidence type="ECO:0000313" key="1">
    <source>
        <dbReference type="EMBL" id="QJA62951.1"/>
    </source>
</evidence>
<evidence type="ECO:0008006" key="3">
    <source>
        <dbReference type="Google" id="ProtNLM"/>
    </source>
</evidence>
<protein>
    <recommendedName>
        <fullName evidence="3">VRR-NUC domain-containing protein</fullName>
    </recommendedName>
</protein>
<name>A0A6M3K7X8_9ZZZZ</name>
<organism evidence="2">
    <name type="scientific">viral metagenome</name>
    <dbReference type="NCBI Taxonomy" id="1070528"/>
    <lineage>
        <taxon>unclassified sequences</taxon>
        <taxon>metagenomes</taxon>
        <taxon>organismal metagenomes</taxon>
    </lineage>
</organism>
<reference evidence="2" key="1">
    <citation type="submission" date="2020-03" db="EMBL/GenBank/DDBJ databases">
        <title>The deep terrestrial virosphere.</title>
        <authorList>
            <person name="Holmfeldt K."/>
            <person name="Nilsson E."/>
            <person name="Simone D."/>
            <person name="Lopez-Fernandez M."/>
            <person name="Wu X."/>
            <person name="de Brujin I."/>
            <person name="Lundin D."/>
            <person name="Andersson A."/>
            <person name="Bertilsson S."/>
            <person name="Dopson M."/>
        </authorList>
    </citation>
    <scope>NUCLEOTIDE SEQUENCE</scope>
    <source>
        <strain evidence="2">MM415A01190</strain>
        <strain evidence="1">MM415B00683</strain>
    </source>
</reference>
<dbReference type="EMBL" id="MT141486">
    <property type="protein sequence ID" value="QJA62951.1"/>
    <property type="molecule type" value="Genomic_DNA"/>
</dbReference>
<evidence type="ECO:0000313" key="2">
    <source>
        <dbReference type="EMBL" id="QJA77909.1"/>
    </source>
</evidence>
<dbReference type="InterPro" id="IPR011856">
    <property type="entry name" value="tRNA_endonuc-like_dom_sf"/>
</dbReference>
<accession>A0A6M3K7X8</accession>
<dbReference type="GO" id="GO:0003676">
    <property type="term" value="F:nucleic acid binding"/>
    <property type="evidence" value="ECO:0007669"/>
    <property type="project" value="InterPro"/>
</dbReference>
<proteinExistence type="predicted"/>
<dbReference type="EMBL" id="MT142309">
    <property type="protein sequence ID" value="QJA77909.1"/>
    <property type="molecule type" value="Genomic_DNA"/>
</dbReference>
<dbReference type="Gene3D" id="3.40.1350.10">
    <property type="match status" value="1"/>
</dbReference>
<dbReference type="AlphaFoldDB" id="A0A6M3K7X8"/>
<gene>
    <name evidence="2" type="ORF">MM415A01190_0014</name>
    <name evidence="1" type="ORF">MM415B00683_0021</name>
</gene>